<organism evidence="3 4">
    <name type="scientific">Paractinoplanes rishiriensis</name>
    <dbReference type="NCBI Taxonomy" id="1050105"/>
    <lineage>
        <taxon>Bacteria</taxon>
        <taxon>Bacillati</taxon>
        <taxon>Actinomycetota</taxon>
        <taxon>Actinomycetes</taxon>
        <taxon>Micromonosporales</taxon>
        <taxon>Micromonosporaceae</taxon>
        <taxon>Paractinoplanes</taxon>
    </lineage>
</organism>
<dbReference type="GO" id="GO:0016407">
    <property type="term" value="F:acetyltransferase activity"/>
    <property type="evidence" value="ECO:0007669"/>
    <property type="project" value="InterPro"/>
</dbReference>
<reference evidence="3" key="1">
    <citation type="submission" date="2021-01" db="EMBL/GenBank/DDBJ databases">
        <title>Whole genome shotgun sequence of Actinoplanes rishiriensis NBRC 108556.</title>
        <authorList>
            <person name="Komaki H."/>
            <person name="Tamura T."/>
        </authorList>
    </citation>
    <scope>NUCLEOTIDE SEQUENCE</scope>
    <source>
        <strain evidence="3">NBRC 108556</strain>
    </source>
</reference>
<dbReference type="EMBL" id="BOMV01000005">
    <property type="protein sequence ID" value="GIE93003.1"/>
    <property type="molecule type" value="Genomic_DNA"/>
</dbReference>
<evidence type="ECO:0000313" key="4">
    <source>
        <dbReference type="Proteomes" id="UP000636960"/>
    </source>
</evidence>
<name>A0A919JTP8_9ACTN</name>
<dbReference type="Gene3D" id="2.40.128.150">
    <property type="entry name" value="Cysteine proteinases"/>
    <property type="match status" value="1"/>
</dbReference>
<dbReference type="PRINTS" id="PR01543">
    <property type="entry name" value="ANATRNSFRASE"/>
</dbReference>
<dbReference type="Proteomes" id="UP000636960">
    <property type="component" value="Unassembled WGS sequence"/>
</dbReference>
<dbReference type="PANTHER" id="PTHR11786:SF0">
    <property type="entry name" value="ARYLAMINE N-ACETYLTRANSFERASE 4-RELATED"/>
    <property type="match status" value="1"/>
</dbReference>
<keyword evidence="4" id="KW-1185">Reference proteome</keyword>
<dbReference type="Pfam" id="PF00797">
    <property type="entry name" value="Acetyltransf_2"/>
    <property type="match status" value="1"/>
</dbReference>
<dbReference type="PANTHER" id="PTHR11786">
    <property type="entry name" value="N-HYDROXYARYLAMINE O-ACETYLTRANSFERASE"/>
    <property type="match status" value="1"/>
</dbReference>
<dbReference type="InterPro" id="IPR038765">
    <property type="entry name" value="Papain-like_cys_pep_sf"/>
</dbReference>
<evidence type="ECO:0000256" key="2">
    <source>
        <dbReference type="RuleBase" id="RU003452"/>
    </source>
</evidence>
<dbReference type="InterPro" id="IPR001447">
    <property type="entry name" value="Arylamine_N-AcTrfase"/>
</dbReference>
<dbReference type="AlphaFoldDB" id="A0A919JTP8"/>
<protein>
    <submittedName>
        <fullName evidence="3">N-hydroxyarylamine O-acetyltransferase</fullName>
    </submittedName>
</protein>
<accession>A0A919JTP8</accession>
<dbReference type="Gene3D" id="3.30.2140.10">
    <property type="entry name" value="Arylamine N-acetyltransferase"/>
    <property type="match status" value="1"/>
</dbReference>
<comment type="similarity">
    <text evidence="1 2">Belongs to the arylamine N-acetyltransferase family.</text>
</comment>
<evidence type="ECO:0000256" key="1">
    <source>
        <dbReference type="ARBA" id="ARBA00006547"/>
    </source>
</evidence>
<proteinExistence type="inferred from homology"/>
<sequence>MLTDMDLDAYLDRIGVNRPAVADSASLREMHRAHQERVPFENLSIHLGERISLGTDDLFDKIVRRRRGGFCYELNGAFALLLEGLGYPVTRAGARVYGDEQRLGPPFDHLALLVTTADGDGPWLADVGFGRHSTYPLRFGAAGEQDDPGGTYTFAAAADGDVEVLKDGAPQYRIETRARTLSDFAPTCWWQQTSPDSHFTRTTICSRLDGDGRISIGGRTLIRSGAGGRTETALDDDAAVLAAYREHFGINLDSLP</sequence>
<gene>
    <name evidence="3" type="ORF">Ari01nite_04680</name>
</gene>
<dbReference type="SUPFAM" id="SSF54001">
    <property type="entry name" value="Cysteine proteinases"/>
    <property type="match status" value="1"/>
</dbReference>
<comment type="caution">
    <text evidence="3">The sequence shown here is derived from an EMBL/GenBank/DDBJ whole genome shotgun (WGS) entry which is preliminary data.</text>
</comment>
<evidence type="ECO:0000313" key="3">
    <source>
        <dbReference type="EMBL" id="GIE93003.1"/>
    </source>
</evidence>